<evidence type="ECO:0000259" key="1">
    <source>
        <dbReference type="Pfam" id="PF00582"/>
    </source>
</evidence>
<dbReference type="SUPFAM" id="SSF52402">
    <property type="entry name" value="Adenine nucleotide alpha hydrolases-like"/>
    <property type="match status" value="1"/>
</dbReference>
<dbReference type="CDD" id="cd00293">
    <property type="entry name" value="USP-like"/>
    <property type="match status" value="1"/>
</dbReference>
<dbReference type="Pfam" id="PF00582">
    <property type="entry name" value="Usp"/>
    <property type="match status" value="1"/>
</dbReference>
<feature type="domain" description="UspA" evidence="1">
    <location>
        <begin position="81"/>
        <end position="150"/>
    </location>
</feature>
<dbReference type="PRINTS" id="PR01438">
    <property type="entry name" value="UNVRSLSTRESS"/>
</dbReference>
<protein>
    <recommendedName>
        <fullName evidence="1">UspA domain-containing protein</fullName>
    </recommendedName>
</protein>
<dbReference type="AlphaFoldDB" id="X0T1G7"/>
<evidence type="ECO:0000313" key="2">
    <source>
        <dbReference type="EMBL" id="GAF81992.1"/>
    </source>
</evidence>
<comment type="caution">
    <text evidence="2">The sequence shown here is derived from an EMBL/GenBank/DDBJ whole genome shotgun (WGS) entry which is preliminary data.</text>
</comment>
<dbReference type="InterPro" id="IPR006015">
    <property type="entry name" value="Universal_stress_UspA"/>
</dbReference>
<dbReference type="InterPro" id="IPR006016">
    <property type="entry name" value="UspA"/>
</dbReference>
<dbReference type="Gene3D" id="3.40.50.620">
    <property type="entry name" value="HUPs"/>
    <property type="match status" value="1"/>
</dbReference>
<proteinExistence type="predicted"/>
<dbReference type="EMBL" id="BARS01000746">
    <property type="protein sequence ID" value="GAF81992.1"/>
    <property type="molecule type" value="Genomic_DNA"/>
</dbReference>
<name>X0T1G7_9ZZZZ</name>
<sequence length="150" mass="16850">KNTRLPLLLIHEKNKEISSSKRGIFDSLILATNWSDSAGRAWLYIIGLKKIVGVLDIVYVLNEKPTVKDIRQLRDRVEEIRNICLEEKIDAESHIYAGKTPTEILLAAKDYNATLIAMGYDSKGIFKEIFSGSACYRVAEESSVPVLIIP</sequence>
<gene>
    <name evidence="2" type="ORF">S01H1_01671</name>
</gene>
<reference evidence="2" key="1">
    <citation type="journal article" date="2014" name="Front. Microbiol.">
        <title>High frequency of phylogenetically diverse reductive dehalogenase-homologous genes in deep subseafloor sedimentary metagenomes.</title>
        <authorList>
            <person name="Kawai M."/>
            <person name="Futagami T."/>
            <person name="Toyoda A."/>
            <person name="Takaki Y."/>
            <person name="Nishi S."/>
            <person name="Hori S."/>
            <person name="Arai W."/>
            <person name="Tsubouchi T."/>
            <person name="Morono Y."/>
            <person name="Uchiyama I."/>
            <person name="Ito T."/>
            <person name="Fujiyama A."/>
            <person name="Inagaki F."/>
            <person name="Takami H."/>
        </authorList>
    </citation>
    <scope>NUCLEOTIDE SEQUENCE</scope>
    <source>
        <strain evidence="2">Expedition CK06-06</strain>
    </source>
</reference>
<organism evidence="2">
    <name type="scientific">marine sediment metagenome</name>
    <dbReference type="NCBI Taxonomy" id="412755"/>
    <lineage>
        <taxon>unclassified sequences</taxon>
        <taxon>metagenomes</taxon>
        <taxon>ecological metagenomes</taxon>
    </lineage>
</organism>
<feature type="non-terminal residue" evidence="2">
    <location>
        <position position="1"/>
    </location>
</feature>
<accession>X0T1G7</accession>
<dbReference type="InterPro" id="IPR014729">
    <property type="entry name" value="Rossmann-like_a/b/a_fold"/>
</dbReference>